<evidence type="ECO:0000313" key="6">
    <source>
        <dbReference type="EMBL" id="CAK0833660.1"/>
    </source>
</evidence>
<evidence type="ECO:0000256" key="3">
    <source>
        <dbReference type="RuleBase" id="RU363067"/>
    </source>
</evidence>
<keyword evidence="7" id="KW-1185">Reference proteome</keyword>
<comment type="caution">
    <text evidence="6">The sequence shown here is derived from an EMBL/GenBank/DDBJ whole genome shotgun (WGS) entry which is preliminary data.</text>
</comment>
<dbReference type="PROSITE" id="PS51845">
    <property type="entry name" value="PDEASE_I_2"/>
    <property type="match status" value="1"/>
</dbReference>
<keyword evidence="4" id="KW-0812">Transmembrane</keyword>
<organism evidence="6 7">
    <name type="scientific">Prorocentrum cordatum</name>
    <dbReference type="NCBI Taxonomy" id="2364126"/>
    <lineage>
        <taxon>Eukaryota</taxon>
        <taxon>Sar</taxon>
        <taxon>Alveolata</taxon>
        <taxon>Dinophyceae</taxon>
        <taxon>Prorocentrales</taxon>
        <taxon>Prorocentraceae</taxon>
        <taxon>Prorocentrum</taxon>
    </lineage>
</organism>
<dbReference type="PANTHER" id="PTHR11347">
    <property type="entry name" value="CYCLIC NUCLEOTIDE PHOSPHODIESTERASE"/>
    <property type="match status" value="1"/>
</dbReference>
<feature type="transmembrane region" description="Helical" evidence="4">
    <location>
        <begin position="46"/>
        <end position="67"/>
    </location>
</feature>
<evidence type="ECO:0000256" key="4">
    <source>
        <dbReference type="SAM" id="Phobius"/>
    </source>
</evidence>
<accession>A0ABN9SP65</accession>
<reference evidence="6" key="1">
    <citation type="submission" date="2023-10" db="EMBL/GenBank/DDBJ databases">
        <authorList>
            <person name="Chen Y."/>
            <person name="Shah S."/>
            <person name="Dougan E. K."/>
            <person name="Thang M."/>
            <person name="Chan C."/>
        </authorList>
    </citation>
    <scope>NUCLEOTIDE SEQUENCE [LARGE SCALE GENOMIC DNA]</scope>
</reference>
<dbReference type="PROSITE" id="PS00126">
    <property type="entry name" value="PDEASE_I_1"/>
    <property type="match status" value="1"/>
</dbReference>
<evidence type="ECO:0000259" key="5">
    <source>
        <dbReference type="PROSITE" id="PS51845"/>
    </source>
</evidence>
<comment type="cofactor">
    <cofactor evidence="3">
        <name>a divalent metal cation</name>
        <dbReference type="ChEBI" id="CHEBI:60240"/>
    </cofactor>
    <text evidence="3">Binds 2 divalent metal cations per subunit. Site 1 may preferentially bind zinc ions, while site 2 has a preference for magnesium and/or manganese ions.</text>
</comment>
<keyword evidence="4" id="KW-1133">Transmembrane helix</keyword>
<keyword evidence="2 3" id="KW-0378">Hydrolase</keyword>
<name>A0ABN9SP65_9DINO</name>
<proteinExistence type="inferred from homology"/>
<dbReference type="Pfam" id="PF00233">
    <property type="entry name" value="PDEase_I"/>
    <property type="match status" value="1"/>
</dbReference>
<dbReference type="EC" id="3.1.4.-" evidence="3"/>
<dbReference type="Proteomes" id="UP001189429">
    <property type="component" value="Unassembled WGS sequence"/>
</dbReference>
<keyword evidence="1 3" id="KW-0479">Metal-binding</keyword>
<dbReference type="EMBL" id="CAUYUJ010012270">
    <property type="protein sequence ID" value="CAK0833660.1"/>
    <property type="molecule type" value="Genomic_DNA"/>
</dbReference>
<protein>
    <recommendedName>
        <fullName evidence="3">Phosphodiesterase</fullName>
        <ecNumber evidence="3">3.1.4.-</ecNumber>
    </recommendedName>
</protein>
<evidence type="ECO:0000256" key="1">
    <source>
        <dbReference type="ARBA" id="ARBA00022723"/>
    </source>
</evidence>
<dbReference type="InterPro" id="IPR002073">
    <property type="entry name" value="PDEase_catalytic_dom"/>
</dbReference>
<sequence>MFVPPPAGLSTSVNRATQARATLLNSGWYKSPLAQTVRGILHGKRFVAVMVIALFLALFMNDIWVLAGINSNLWLNLLLTPVMALFFVELCALTAVDITYLFSFFQFMDIIGTFSMVFDIPWMLGTDATKAETYSSDDDDAKRNLMLLRALRAAKIGARAGRLSRVLRFLRFLPFMGGNRDDQRTGIASLISGKLANLLGTRVACLTILLVMVVPVFDIYTFPQEDLSQLTWVDRLSVNMMDGRINDTLDELQMMTEYYAELPFGPYEVCTGHSVEDDFVCDTSDTLASWEPGFSAPPRQSSVVKVYTDTFMVSFNMHEPAQREAGIGICTICFIVFLMVFSGLALSSVVTELAVRPLERMLEKVQEIATTVFKFSAEVTETEADEAVVIDNSNEMKLLEKVVQKLAIIAEMQTTSALRIPEKTDDMNAEDIGILSMMHGVNIVEEKEKAQRRLTATKRKQAPPPHMRIEDLGVTLDVYASWGFNALRLSQDQRRRVAEFTIARFHESSDGFFNSQEDVLTLQRFLQALEKEYLPVPFHSFAHAADVVHGVARLMRVTGSEHFLSGLEQFSLLIAAAAHDIGHPGVNNGFLSEVGHELALEYNDRSPLENMHCAKLYKIVANPQADVFGNLTKDQYKEVRKHCIETILHTDMTMHTSMVKDLQMLYQMNMEIFSDDSPDDAQVEPVALAEIEIFTEAGAKTLVMEAFLHSADVSNPCRSWEVTQMWAWQCLEEFFMQGDQEKEKGIPLQFLNDRDKLNKPHSQIGFIEFMIAPLFAANLRLWPRLHELGDNLGNNMASWKDMWVEQTSPGEEEKAKVVARVDKVRKSLEDSMNRTPL</sequence>
<keyword evidence="4" id="KW-0472">Membrane</keyword>
<dbReference type="InterPro" id="IPR023174">
    <property type="entry name" value="PDEase_CS"/>
</dbReference>
<dbReference type="InterPro" id="IPR036971">
    <property type="entry name" value="PDEase_catalytic_dom_sf"/>
</dbReference>
<gene>
    <name evidence="6" type="ORF">PCOR1329_LOCUS31280</name>
</gene>
<dbReference type="PRINTS" id="PR00387">
    <property type="entry name" value="PDIESTERASE1"/>
</dbReference>
<evidence type="ECO:0000313" key="7">
    <source>
        <dbReference type="Proteomes" id="UP001189429"/>
    </source>
</evidence>
<comment type="similarity">
    <text evidence="3">Belongs to the cyclic nucleotide phosphodiesterase family.</text>
</comment>
<dbReference type="Gene3D" id="1.10.1300.10">
    <property type="entry name" value="3'5'-cyclic nucleotide phosphodiesterase, catalytic domain"/>
    <property type="match status" value="1"/>
</dbReference>
<feature type="transmembrane region" description="Helical" evidence="4">
    <location>
        <begin position="325"/>
        <end position="346"/>
    </location>
</feature>
<dbReference type="SUPFAM" id="SSF109604">
    <property type="entry name" value="HD-domain/PDEase-like"/>
    <property type="match status" value="1"/>
</dbReference>
<feature type="domain" description="PDEase" evidence="5">
    <location>
        <begin position="459"/>
        <end position="806"/>
    </location>
</feature>
<dbReference type="InterPro" id="IPR003607">
    <property type="entry name" value="HD/PDEase_dom"/>
</dbReference>
<evidence type="ECO:0000256" key="2">
    <source>
        <dbReference type="ARBA" id="ARBA00022801"/>
    </source>
</evidence>
<dbReference type="CDD" id="cd00077">
    <property type="entry name" value="HDc"/>
    <property type="match status" value="1"/>
</dbReference>
<dbReference type="InterPro" id="IPR023088">
    <property type="entry name" value="PDEase"/>
</dbReference>